<dbReference type="Proteomes" id="UP000515789">
    <property type="component" value="Chromosome"/>
</dbReference>
<gene>
    <name evidence="1" type="ORF">E5259_25545</name>
</gene>
<accession>A0A7G5N1D2</accession>
<dbReference type="EMBL" id="CP039126">
    <property type="protein sequence ID" value="QMW80675.1"/>
    <property type="molecule type" value="Genomic_DNA"/>
</dbReference>
<sequence>MAEGFYLELDDYCSFCSYFEPDIEKVDITTLGDRARSYTTTIKCINAYKCKRISENMRNKK</sequence>
<name>A0A7G5N1D2_9FIRM</name>
<dbReference type="RefSeq" id="WP_018596635.1">
    <property type="nucleotide sequence ID" value="NZ_CABLBP010000031.1"/>
</dbReference>
<dbReference type="AlphaFoldDB" id="A0A7G5N1D2"/>
<reference evidence="1 2" key="1">
    <citation type="submission" date="2019-04" db="EMBL/GenBank/DDBJ databases">
        <authorList>
            <person name="Schori C."/>
            <person name="Ahrens C."/>
        </authorList>
    </citation>
    <scope>NUCLEOTIDE SEQUENCE [LARGE SCALE GENOMIC DNA]</scope>
    <source>
        <strain evidence="1 2">DSM 2950</strain>
    </source>
</reference>
<evidence type="ECO:0000313" key="2">
    <source>
        <dbReference type="Proteomes" id="UP000515789"/>
    </source>
</evidence>
<protein>
    <submittedName>
        <fullName evidence="1">Uncharacterized protein</fullName>
    </submittedName>
</protein>
<evidence type="ECO:0000313" key="1">
    <source>
        <dbReference type="EMBL" id="QMW80675.1"/>
    </source>
</evidence>
<proteinExistence type="predicted"/>
<organism evidence="1 2">
    <name type="scientific">Blautia producta</name>
    <dbReference type="NCBI Taxonomy" id="33035"/>
    <lineage>
        <taxon>Bacteria</taxon>
        <taxon>Bacillati</taxon>
        <taxon>Bacillota</taxon>
        <taxon>Clostridia</taxon>
        <taxon>Lachnospirales</taxon>
        <taxon>Lachnospiraceae</taxon>
        <taxon>Blautia</taxon>
    </lineage>
</organism>
<dbReference type="GeneID" id="75053852"/>